<dbReference type="EMBL" id="WSRQ01000013">
    <property type="protein sequence ID" value="MVX64044.1"/>
    <property type="molecule type" value="Genomic_DNA"/>
</dbReference>
<comment type="caution">
    <text evidence="2">The sequence shown here is derived from an EMBL/GenBank/DDBJ whole genome shotgun (WGS) entry which is preliminary data.</text>
</comment>
<keyword evidence="1" id="KW-1133">Transmembrane helix</keyword>
<feature type="transmembrane region" description="Helical" evidence="1">
    <location>
        <begin position="49"/>
        <end position="69"/>
    </location>
</feature>
<keyword evidence="1" id="KW-0472">Membrane</keyword>
<name>A0A964W286_9CLOT</name>
<dbReference type="RefSeq" id="WP_160359082.1">
    <property type="nucleotide sequence ID" value="NZ_WSRQ01000013.1"/>
</dbReference>
<sequence length="241" mass="27364">MESIINKTPTKKLWNPKSFIIFSILFSFVPAGIMSSLNYGRCGNNKMKWIVLFSTILGFIGIITLTSFFSIDSSVIFIAINAGLGIYLSLAQRKLYKEHIENGGKNASYLMPIAVGILIFSVTAASVLYTIYIPKNALDYGKNHLFYTSNMQQSQAKQLGDYFRDEQYFTDNSEIDVKIDKQKDLYILSLVVEGDYENNQNYMAPMKAISRELSQNVFKNSKVRIDLCDDRFKVLKSINAD</sequence>
<evidence type="ECO:0000313" key="3">
    <source>
        <dbReference type="Proteomes" id="UP000656077"/>
    </source>
</evidence>
<organism evidence="2 3">
    <name type="scientific">Clostridium chromiireducens</name>
    <dbReference type="NCBI Taxonomy" id="225345"/>
    <lineage>
        <taxon>Bacteria</taxon>
        <taxon>Bacillati</taxon>
        <taxon>Bacillota</taxon>
        <taxon>Clostridia</taxon>
        <taxon>Eubacteriales</taxon>
        <taxon>Clostridiaceae</taxon>
        <taxon>Clostridium</taxon>
    </lineage>
</organism>
<reference evidence="2" key="1">
    <citation type="submission" date="2019-12" db="EMBL/GenBank/DDBJ databases">
        <title>Microbes associate with the intestines of laboratory mice.</title>
        <authorList>
            <person name="Navarre W."/>
            <person name="Wong E."/>
        </authorList>
    </citation>
    <scope>NUCLEOTIDE SEQUENCE</scope>
    <source>
        <strain evidence="2">NM79_F5</strain>
    </source>
</reference>
<feature type="transmembrane region" description="Helical" evidence="1">
    <location>
        <begin position="108"/>
        <end position="132"/>
    </location>
</feature>
<evidence type="ECO:0000313" key="2">
    <source>
        <dbReference type="EMBL" id="MVX64044.1"/>
    </source>
</evidence>
<feature type="transmembrane region" description="Helical" evidence="1">
    <location>
        <begin position="19"/>
        <end position="37"/>
    </location>
</feature>
<proteinExistence type="predicted"/>
<protein>
    <submittedName>
        <fullName evidence="2">Uncharacterized protein</fullName>
    </submittedName>
</protein>
<accession>A0A964W286</accession>
<gene>
    <name evidence="2" type="ORF">GKZ28_10115</name>
</gene>
<keyword evidence="1" id="KW-0812">Transmembrane</keyword>
<evidence type="ECO:0000256" key="1">
    <source>
        <dbReference type="SAM" id="Phobius"/>
    </source>
</evidence>
<dbReference type="AlphaFoldDB" id="A0A964W286"/>
<dbReference type="Proteomes" id="UP000656077">
    <property type="component" value="Unassembled WGS sequence"/>
</dbReference>
<feature type="transmembrane region" description="Helical" evidence="1">
    <location>
        <begin position="75"/>
        <end position="96"/>
    </location>
</feature>